<evidence type="ECO:0000313" key="3">
    <source>
        <dbReference type="Proteomes" id="UP000241764"/>
    </source>
</evidence>
<dbReference type="RefSeq" id="WP_106664486.1">
    <property type="nucleotide sequence ID" value="NZ_PGGM01000005.1"/>
</dbReference>
<dbReference type="Proteomes" id="UP000241764">
    <property type="component" value="Unassembled WGS sequence"/>
</dbReference>
<proteinExistence type="predicted"/>
<keyword evidence="1" id="KW-0732">Signal</keyword>
<feature type="chain" id="PRO_5015192489" evidence="1">
    <location>
        <begin position="24"/>
        <end position="147"/>
    </location>
</feature>
<keyword evidence="3" id="KW-1185">Reference proteome</keyword>
<comment type="caution">
    <text evidence="2">The sequence shown here is derived from an EMBL/GenBank/DDBJ whole genome shotgun (WGS) entry which is preliminary data.</text>
</comment>
<protein>
    <submittedName>
        <fullName evidence="2">Uncharacterized protein</fullName>
    </submittedName>
</protein>
<dbReference type="EMBL" id="PGGM01000005">
    <property type="protein sequence ID" value="PSH64096.1"/>
    <property type="molecule type" value="Genomic_DNA"/>
</dbReference>
<accession>A0A2P7BCB2</accession>
<name>A0A2P7BCB2_9HYPH</name>
<dbReference type="AlphaFoldDB" id="A0A2P7BCB2"/>
<feature type="signal peptide" evidence="1">
    <location>
        <begin position="1"/>
        <end position="23"/>
    </location>
</feature>
<dbReference type="OrthoDB" id="7870871at2"/>
<reference evidence="3" key="1">
    <citation type="submission" date="2017-11" db="EMBL/GenBank/DDBJ databases">
        <authorList>
            <person name="Kuznetsova I."/>
            <person name="Sazanova A."/>
            <person name="Chirak E."/>
            <person name="Safronova V."/>
            <person name="Willems A."/>
        </authorList>
    </citation>
    <scope>NUCLEOTIDE SEQUENCE [LARGE SCALE GENOMIC DNA]</scope>
    <source>
        <strain evidence="3">CCBAU 03422</strain>
    </source>
</reference>
<evidence type="ECO:0000256" key="1">
    <source>
        <dbReference type="SAM" id="SignalP"/>
    </source>
</evidence>
<organism evidence="2 3">
    <name type="scientific">Phyllobacterium sophorae</name>
    <dbReference type="NCBI Taxonomy" id="1520277"/>
    <lineage>
        <taxon>Bacteria</taxon>
        <taxon>Pseudomonadati</taxon>
        <taxon>Pseudomonadota</taxon>
        <taxon>Alphaproteobacteria</taxon>
        <taxon>Hyphomicrobiales</taxon>
        <taxon>Phyllobacteriaceae</taxon>
        <taxon>Phyllobacterium</taxon>
    </lineage>
</organism>
<evidence type="ECO:0000313" key="2">
    <source>
        <dbReference type="EMBL" id="PSH64096.1"/>
    </source>
</evidence>
<gene>
    <name evidence="2" type="ORF">CU103_13705</name>
</gene>
<sequence>MSRTRTLFFALAAGSLWSCAAIAQETTTYTLERTDTGYVRMNNKTGEMSICQERSGQLICKLAAEERTAYDEDIADLKVRVAKLEATVASMGKIPPVVRDALPSDEEFEKGLSYMEKFMRRFMGIAKEFGYDNKDTKPEQQTTPQRT</sequence>